<feature type="transmembrane region" description="Helical" evidence="1">
    <location>
        <begin position="876"/>
        <end position="896"/>
    </location>
</feature>
<dbReference type="Gene3D" id="1.20.1640.10">
    <property type="entry name" value="Multidrug efflux transporter AcrB transmembrane domain"/>
    <property type="match status" value="2"/>
</dbReference>
<feature type="transmembrane region" description="Helical" evidence="1">
    <location>
        <begin position="12"/>
        <end position="29"/>
    </location>
</feature>
<keyword evidence="1" id="KW-0812">Transmembrane</keyword>
<feature type="transmembrane region" description="Helical" evidence="1">
    <location>
        <begin position="384"/>
        <end position="405"/>
    </location>
</feature>
<feature type="transmembrane region" description="Helical" evidence="1">
    <location>
        <begin position="950"/>
        <end position="969"/>
    </location>
</feature>
<dbReference type="Proteomes" id="UP001589773">
    <property type="component" value="Unassembled WGS sequence"/>
</dbReference>
<feature type="transmembrane region" description="Helical" evidence="1">
    <location>
        <begin position="975"/>
        <end position="1002"/>
    </location>
</feature>
<protein>
    <submittedName>
        <fullName evidence="2">Efflux RND transporter permease subunit</fullName>
    </submittedName>
</protein>
<dbReference type="Gene3D" id="3.30.2090.10">
    <property type="entry name" value="Multidrug efflux transporter AcrB TolC docking domain, DN and DC subdomains"/>
    <property type="match status" value="2"/>
</dbReference>
<dbReference type="PANTHER" id="PTHR32063:SF0">
    <property type="entry name" value="SWARMING MOTILITY PROTEIN SWRC"/>
    <property type="match status" value="1"/>
</dbReference>
<sequence length="1068" mass="116708">MFLSNFSVKRPVATIVIIVAMMCIGLLALSKLKVNQNPDVERPALTLDVPYPGASPETVEREITNRLEKQLLAIQGVTKIHSNSYEGGVSIWMEFDFGRNVIEASDDVRNAIASVRYKLPVEMREPVLRRFDMSAEPVMHLALSSSTQSHAEISRYAEDVLADKFRAIEGVSTVNVSGALRRELSVLLRAEKLREYNVSVSDVTNALRTQNTNAPVGKLRSELDEKGIRLVGRIERPEDFSQIVVKRNGDRIVRLNEVAEIKDGFADINSLSIRSGNPNVGLQISRARDASTVALAKRVHEVVAEANKEMPQGTKVEVTRDGGEDAQSSLNNVIEALVLGAILTIFVVYAFLNSWRSTLITALSLPTSVLAAFIAVWLCGFTLNFMTLLGLSLAIGVLIDDAIVVRENIVRHLEMGSDRRTAALEGTAEIGLAVAATTFSIMAVFVPVAFMPGVSGEWFRPFALTVTCSVIVSLLISFTLDPMLSAYWGDPPDHAHAPKKGLSRVLQRFNAWFDRQADRYGNVIAWALHHRRWMGVIAVLSFVSAIGLHIAFGGSSFLPKADHGTVMVEVRTPASSSLEYARRKVEAAAEIARSIPETKDTNSNVNLSGGRVWIDIGKRSQRDRSAYEIGAELRAKIAPLVGAEYTVIDDLSGGGKPVQVEFTGPDSRKLMELTSAYMEKLRQVPGAVDVTLSEQDPKNELQIVLDRGLANAMGISINDAAQALRVAFAGIEVGDWVDPTSETRDVAVRLHPDDRVNTESIERLPIAVAGTGMMVPLEQIATITMGKGPAGIRHKNGERLITVSANAQGRSPGEVTADAMKLARTFDFPPGYGLALGGQGEDQQELFREMMIALFSGILLMYLILVMQFGSFTAPLGVMLSLPLSLIGVVLALLLTNNTLNLMSMIGVLMLMGLVAKNAILLIDAARALEKEGMDREEALMQAGRKRLRPILMTTFALIAGMFPVAMAFGDAGQFYQPLAIAIIGGVITSTVLTLLVVPSFYDSIEIARDRMFAKFNRRAERYHVLPAFFVTFVEAILTLTFVRLVYRVILFIGRFLFGRDRGTAQPA</sequence>
<dbReference type="SUPFAM" id="SSF82693">
    <property type="entry name" value="Multidrug efflux transporter AcrB pore domain, PN1, PN2, PC1 and PC2 subdomains"/>
    <property type="match status" value="3"/>
</dbReference>
<feature type="transmembrane region" description="Helical" evidence="1">
    <location>
        <begin position="902"/>
        <end position="929"/>
    </location>
</feature>
<dbReference type="InterPro" id="IPR001036">
    <property type="entry name" value="Acrflvin-R"/>
</dbReference>
<feature type="transmembrane region" description="Helical" evidence="1">
    <location>
        <begin position="850"/>
        <end position="869"/>
    </location>
</feature>
<dbReference type="PANTHER" id="PTHR32063">
    <property type="match status" value="1"/>
</dbReference>
<feature type="transmembrane region" description="Helical" evidence="1">
    <location>
        <begin position="462"/>
        <end position="480"/>
    </location>
</feature>
<name>A0ABV6FI70_9BURK</name>
<dbReference type="Gene3D" id="3.30.70.1320">
    <property type="entry name" value="Multidrug efflux transporter AcrB pore domain like"/>
    <property type="match status" value="1"/>
</dbReference>
<gene>
    <name evidence="2" type="ORF">ACFFJK_12730</name>
</gene>
<dbReference type="EMBL" id="JBHLWP010000011">
    <property type="protein sequence ID" value="MFC0252755.1"/>
    <property type="molecule type" value="Genomic_DNA"/>
</dbReference>
<organism evidence="2 3">
    <name type="scientific">Massilia consociata</name>
    <dbReference type="NCBI Taxonomy" id="760117"/>
    <lineage>
        <taxon>Bacteria</taxon>
        <taxon>Pseudomonadati</taxon>
        <taxon>Pseudomonadota</taxon>
        <taxon>Betaproteobacteria</taxon>
        <taxon>Burkholderiales</taxon>
        <taxon>Oxalobacteraceae</taxon>
        <taxon>Telluria group</taxon>
        <taxon>Massilia</taxon>
    </lineage>
</organism>
<feature type="transmembrane region" description="Helical" evidence="1">
    <location>
        <begin position="426"/>
        <end position="450"/>
    </location>
</feature>
<feature type="transmembrane region" description="Helical" evidence="1">
    <location>
        <begin position="359"/>
        <end position="378"/>
    </location>
</feature>
<comment type="caution">
    <text evidence="2">The sequence shown here is derived from an EMBL/GenBank/DDBJ whole genome shotgun (WGS) entry which is preliminary data.</text>
</comment>
<accession>A0ABV6FI70</accession>
<keyword evidence="1" id="KW-1133">Transmembrane helix</keyword>
<feature type="transmembrane region" description="Helical" evidence="1">
    <location>
        <begin position="533"/>
        <end position="552"/>
    </location>
</feature>
<feature type="transmembrane region" description="Helical" evidence="1">
    <location>
        <begin position="1023"/>
        <end position="1047"/>
    </location>
</feature>
<dbReference type="Gene3D" id="3.30.70.1430">
    <property type="entry name" value="Multidrug efflux transporter AcrB pore domain"/>
    <property type="match status" value="2"/>
</dbReference>
<dbReference type="SUPFAM" id="SSF82866">
    <property type="entry name" value="Multidrug efflux transporter AcrB transmembrane domain"/>
    <property type="match status" value="2"/>
</dbReference>
<dbReference type="Pfam" id="PF00873">
    <property type="entry name" value="ACR_tran"/>
    <property type="match status" value="1"/>
</dbReference>
<proteinExistence type="predicted"/>
<evidence type="ECO:0000256" key="1">
    <source>
        <dbReference type="SAM" id="Phobius"/>
    </source>
</evidence>
<keyword evidence="1" id="KW-0472">Membrane</keyword>
<feature type="transmembrane region" description="Helical" evidence="1">
    <location>
        <begin position="333"/>
        <end position="352"/>
    </location>
</feature>
<dbReference type="RefSeq" id="WP_379679578.1">
    <property type="nucleotide sequence ID" value="NZ_JBHLWP010000011.1"/>
</dbReference>
<dbReference type="PRINTS" id="PR00702">
    <property type="entry name" value="ACRIFLAVINRP"/>
</dbReference>
<evidence type="ECO:0000313" key="2">
    <source>
        <dbReference type="EMBL" id="MFC0252755.1"/>
    </source>
</evidence>
<dbReference type="InterPro" id="IPR027463">
    <property type="entry name" value="AcrB_DN_DC_subdom"/>
</dbReference>
<dbReference type="SUPFAM" id="SSF82714">
    <property type="entry name" value="Multidrug efflux transporter AcrB TolC docking domain, DN and DC subdomains"/>
    <property type="match status" value="2"/>
</dbReference>
<keyword evidence="3" id="KW-1185">Reference proteome</keyword>
<reference evidence="2 3" key="1">
    <citation type="submission" date="2024-09" db="EMBL/GenBank/DDBJ databases">
        <authorList>
            <person name="Sun Q."/>
            <person name="Mori K."/>
        </authorList>
    </citation>
    <scope>NUCLEOTIDE SEQUENCE [LARGE SCALE GENOMIC DNA]</scope>
    <source>
        <strain evidence="2 3">CCM 7792</strain>
    </source>
</reference>
<evidence type="ECO:0000313" key="3">
    <source>
        <dbReference type="Proteomes" id="UP001589773"/>
    </source>
</evidence>
<dbReference type="Gene3D" id="3.30.70.1440">
    <property type="entry name" value="Multidrug efflux transporter AcrB pore domain"/>
    <property type="match status" value="1"/>
</dbReference>